<name>X1VGB8_9ZZZZ</name>
<proteinExistence type="predicted"/>
<dbReference type="EMBL" id="BARW01028503">
    <property type="protein sequence ID" value="GAJ13636.1"/>
    <property type="molecule type" value="Genomic_DNA"/>
</dbReference>
<comment type="caution">
    <text evidence="1">The sequence shown here is derived from an EMBL/GenBank/DDBJ whole genome shotgun (WGS) entry which is preliminary data.</text>
</comment>
<gene>
    <name evidence="1" type="ORF">S12H4_46003</name>
</gene>
<protein>
    <submittedName>
        <fullName evidence="1">Uncharacterized protein</fullName>
    </submittedName>
</protein>
<reference evidence="1" key="1">
    <citation type="journal article" date="2014" name="Front. Microbiol.">
        <title>High frequency of phylogenetically diverse reductive dehalogenase-homologous genes in deep subseafloor sedimentary metagenomes.</title>
        <authorList>
            <person name="Kawai M."/>
            <person name="Futagami T."/>
            <person name="Toyoda A."/>
            <person name="Takaki Y."/>
            <person name="Nishi S."/>
            <person name="Hori S."/>
            <person name="Arai W."/>
            <person name="Tsubouchi T."/>
            <person name="Morono Y."/>
            <person name="Uchiyama I."/>
            <person name="Ito T."/>
            <person name="Fujiyama A."/>
            <person name="Inagaki F."/>
            <person name="Takami H."/>
        </authorList>
    </citation>
    <scope>NUCLEOTIDE SEQUENCE</scope>
    <source>
        <strain evidence="1">Expedition CK06-06</strain>
    </source>
</reference>
<feature type="non-terminal residue" evidence="1">
    <location>
        <position position="84"/>
    </location>
</feature>
<evidence type="ECO:0000313" key="1">
    <source>
        <dbReference type="EMBL" id="GAJ13636.1"/>
    </source>
</evidence>
<accession>X1VGB8</accession>
<organism evidence="1">
    <name type="scientific">marine sediment metagenome</name>
    <dbReference type="NCBI Taxonomy" id="412755"/>
    <lineage>
        <taxon>unclassified sequences</taxon>
        <taxon>metagenomes</taxon>
        <taxon>ecological metagenomes</taxon>
    </lineage>
</organism>
<sequence>MKKIVIAFTLALAAVMVLGSTALAWDYEDPCVADNEDFIGGGGYDDDVMDARSGAQPWPYYKVPNEGYSLYRDDVTDSGNLDQV</sequence>
<dbReference type="AlphaFoldDB" id="X1VGB8"/>